<dbReference type="Proteomes" id="UP000001950">
    <property type="component" value="Chromosome 3"/>
</dbReference>
<dbReference type="InParanoid" id="Q4UBX7"/>
<dbReference type="eggNOG" id="ENOG502TMXH">
    <property type="taxonomic scope" value="Eukaryota"/>
</dbReference>
<dbReference type="OrthoDB" id="10387281at2759"/>
<reference evidence="1 2" key="1">
    <citation type="journal article" date="2005" name="Science">
        <title>Genome of the host-cell transforming parasite Theileria annulata compared with T. parva.</title>
        <authorList>
            <person name="Pain A."/>
            <person name="Renauld H."/>
            <person name="Berriman M."/>
            <person name="Murphy L."/>
            <person name="Yeats C.A."/>
            <person name="Weir W."/>
            <person name="Kerhornou A."/>
            <person name="Aslett M."/>
            <person name="Bishop R."/>
            <person name="Bouchier C."/>
            <person name="Cochet M."/>
            <person name="Coulson R.M.R."/>
            <person name="Cronin A."/>
            <person name="de Villiers E.P."/>
            <person name="Fraser A."/>
            <person name="Fosker N."/>
            <person name="Gardner M."/>
            <person name="Goble A."/>
            <person name="Griffiths-Jones S."/>
            <person name="Harris D.E."/>
            <person name="Katzer F."/>
            <person name="Larke N."/>
            <person name="Lord A."/>
            <person name="Maser P."/>
            <person name="McKellar S."/>
            <person name="Mooney P."/>
            <person name="Morton F."/>
            <person name="Nene V."/>
            <person name="O'Neil S."/>
            <person name="Price C."/>
            <person name="Quail M.A."/>
            <person name="Rabbinowitsch E."/>
            <person name="Rawlings N.D."/>
            <person name="Rutter S."/>
            <person name="Saunders D."/>
            <person name="Seeger K."/>
            <person name="Shah T."/>
            <person name="Squares R."/>
            <person name="Squares S."/>
            <person name="Tivey A."/>
            <person name="Walker A.R."/>
            <person name="Woodward J."/>
            <person name="Dobbelaere D.A.E."/>
            <person name="Langsley G."/>
            <person name="Rajandream M.A."/>
            <person name="McKeever D."/>
            <person name="Shiels B."/>
            <person name="Tait A."/>
            <person name="Barrell B.G."/>
            <person name="Hall N."/>
        </authorList>
    </citation>
    <scope>NUCLEOTIDE SEQUENCE [LARGE SCALE GENOMIC DNA]</scope>
    <source>
        <strain evidence="2">Ankara</strain>
    </source>
</reference>
<name>Q4UBX7_THEAN</name>
<evidence type="ECO:0000313" key="2">
    <source>
        <dbReference type="Proteomes" id="UP000001950"/>
    </source>
</evidence>
<dbReference type="VEuPathDB" id="PiroplasmaDB:TA09480"/>
<dbReference type="GeneID" id="3864669"/>
<sequence length="523" mass="61958">MTSIITILTITLIECVFGVIYVDLKNFIISNGVNVFHGRFNINSRYFMFVGDSEPISELRYGNEVIFPKENGSQEYNLLVELFIINKVILVSFYVHTFNDGLLKSVNRHTISISSDKYSHISNEEFMSKINGPVLVSIDIGPKPKHPFIKSTTSDHVNFKMRRYKFEDNYKGFMFDGKSGPLYKFGYVYDSNRPSVVGYTKRPYLTDECVSISIYKSHPDYNNLFQFMFEPFMIELYSHNVHKYEMRPILGDEYWFLTEYSDDMLLDEVNKNSLKLFRLFRKHQYGLPIITLDISELISAELFGIQKVTGSIANWNYTLYKHERKSRYENRIRVIIDSNNNKRNIYITRNDYINFNLELHRYYEVTYVIMNQKYEIKNGIKIKQSRLFKKRENDQKYNEVEDKERKKIIEKFEEWYPIKLDITIDEEQPSLFEKKELSDGEMTIHHFSIKETNDFGESILNKYVFGAVYATGSFQPGNIPLEPFRKNKVVINPNINTNKFIVRNKSTFDDLNTPQYQLFRLRT</sequence>
<evidence type="ECO:0000313" key="1">
    <source>
        <dbReference type="EMBL" id="CAI75674.1"/>
    </source>
</evidence>
<proteinExistence type="predicted"/>
<gene>
    <name evidence="1" type="ORF">TA09480</name>
</gene>
<dbReference type="RefSeq" id="XP_955150.1">
    <property type="nucleotide sequence ID" value="XM_950057.1"/>
</dbReference>
<dbReference type="KEGG" id="tan:TA09480"/>
<keyword evidence="2" id="KW-1185">Reference proteome</keyword>
<accession>Q4UBX7</accession>
<protein>
    <submittedName>
        <fullName evidence="1">Uncharacterized protein</fullName>
    </submittedName>
</protein>
<dbReference type="AlphaFoldDB" id="Q4UBX7"/>
<dbReference type="EMBL" id="CR940352">
    <property type="protein sequence ID" value="CAI75674.1"/>
    <property type="molecule type" value="Genomic_DNA"/>
</dbReference>
<organism evidence="1 2">
    <name type="scientific">Theileria annulata</name>
    <dbReference type="NCBI Taxonomy" id="5874"/>
    <lineage>
        <taxon>Eukaryota</taxon>
        <taxon>Sar</taxon>
        <taxon>Alveolata</taxon>
        <taxon>Apicomplexa</taxon>
        <taxon>Aconoidasida</taxon>
        <taxon>Piroplasmida</taxon>
        <taxon>Theileriidae</taxon>
        <taxon>Theileria</taxon>
    </lineage>
</organism>
<dbReference type="OMA" id="THERKCE"/>